<feature type="domain" description="Cation-transporting P-type ATPase N-terminal" evidence="10">
    <location>
        <begin position="10"/>
        <end position="83"/>
    </location>
</feature>
<dbReference type="InterPro" id="IPR044492">
    <property type="entry name" value="P_typ_ATPase_HD_dom"/>
</dbReference>
<dbReference type="AlphaFoldDB" id="A0A2S4LXE9"/>
<feature type="transmembrane region" description="Helical" evidence="9">
    <location>
        <begin position="789"/>
        <end position="812"/>
    </location>
</feature>
<organism evidence="11 12">
    <name type="scientific">Bosea psychrotolerans</name>
    <dbReference type="NCBI Taxonomy" id="1871628"/>
    <lineage>
        <taxon>Bacteria</taxon>
        <taxon>Pseudomonadati</taxon>
        <taxon>Pseudomonadota</taxon>
        <taxon>Alphaproteobacteria</taxon>
        <taxon>Hyphomicrobiales</taxon>
        <taxon>Boseaceae</taxon>
        <taxon>Bosea</taxon>
    </lineage>
</organism>
<evidence type="ECO:0000256" key="7">
    <source>
        <dbReference type="ARBA" id="ARBA00022989"/>
    </source>
</evidence>
<dbReference type="GO" id="GO:0006883">
    <property type="term" value="P:intracellular sodium ion homeostasis"/>
    <property type="evidence" value="ECO:0007669"/>
    <property type="project" value="TreeGrafter"/>
</dbReference>
<dbReference type="Gene3D" id="3.40.1110.10">
    <property type="entry name" value="Calcium-transporting ATPase, cytoplasmic domain N"/>
    <property type="match status" value="1"/>
</dbReference>
<dbReference type="PROSITE" id="PS00154">
    <property type="entry name" value="ATPASE_E1_E2"/>
    <property type="match status" value="1"/>
</dbReference>
<keyword evidence="7 9" id="KW-1133">Transmembrane helix</keyword>
<feature type="transmembrane region" description="Helical" evidence="9">
    <location>
        <begin position="652"/>
        <end position="673"/>
    </location>
</feature>
<dbReference type="InterPro" id="IPR059000">
    <property type="entry name" value="ATPase_P-type_domA"/>
</dbReference>
<dbReference type="OrthoDB" id="391538at2"/>
<feature type="transmembrane region" description="Helical" evidence="9">
    <location>
        <begin position="63"/>
        <end position="81"/>
    </location>
</feature>
<keyword evidence="5" id="KW-0067">ATP-binding</keyword>
<dbReference type="Gene3D" id="1.20.1110.10">
    <property type="entry name" value="Calcium-transporting ATPase, transmembrane domain"/>
    <property type="match status" value="2"/>
</dbReference>
<comment type="caution">
    <text evidence="11">The sequence shown here is derived from an EMBL/GenBank/DDBJ whole genome shotgun (WGS) entry which is preliminary data.</text>
</comment>
<dbReference type="SFLD" id="SFLDF00027">
    <property type="entry name" value="p-type_atpase"/>
    <property type="match status" value="1"/>
</dbReference>
<protein>
    <submittedName>
        <fullName evidence="11">Calcium-translocating P-type ATPase</fullName>
    </submittedName>
</protein>
<feature type="transmembrane region" description="Helical" evidence="9">
    <location>
        <begin position="725"/>
        <end position="746"/>
    </location>
</feature>
<dbReference type="InterPro" id="IPR023214">
    <property type="entry name" value="HAD_sf"/>
</dbReference>
<name>A0A2S4LXE9_9HYPH</name>
<dbReference type="GO" id="GO:0030007">
    <property type="term" value="P:intracellular potassium ion homeostasis"/>
    <property type="evidence" value="ECO:0007669"/>
    <property type="project" value="TreeGrafter"/>
</dbReference>
<comment type="similarity">
    <text evidence="2">Belongs to the cation transport ATPase (P-type) (TC 3.A.3) family. Type IIA subfamily.</text>
</comment>
<dbReference type="GO" id="GO:0016887">
    <property type="term" value="F:ATP hydrolysis activity"/>
    <property type="evidence" value="ECO:0007669"/>
    <property type="project" value="InterPro"/>
</dbReference>
<dbReference type="Pfam" id="PF00702">
    <property type="entry name" value="Hydrolase"/>
    <property type="match status" value="1"/>
</dbReference>
<dbReference type="SUPFAM" id="SSF56784">
    <property type="entry name" value="HAD-like"/>
    <property type="match status" value="1"/>
</dbReference>
<evidence type="ECO:0000256" key="6">
    <source>
        <dbReference type="ARBA" id="ARBA00022967"/>
    </source>
</evidence>
<dbReference type="RefSeq" id="WP_103720694.1">
    <property type="nucleotide sequence ID" value="NZ_PQFZ01000020.1"/>
</dbReference>
<feature type="transmembrane region" description="Helical" evidence="9">
    <location>
        <begin position="824"/>
        <end position="846"/>
    </location>
</feature>
<dbReference type="GO" id="GO:0005886">
    <property type="term" value="C:plasma membrane"/>
    <property type="evidence" value="ECO:0007669"/>
    <property type="project" value="TreeGrafter"/>
</dbReference>
<dbReference type="GO" id="GO:1990573">
    <property type="term" value="P:potassium ion import across plasma membrane"/>
    <property type="evidence" value="ECO:0007669"/>
    <property type="project" value="TreeGrafter"/>
</dbReference>
<feature type="transmembrane region" description="Helical" evidence="9">
    <location>
        <begin position="276"/>
        <end position="300"/>
    </location>
</feature>
<dbReference type="GO" id="GO:0005391">
    <property type="term" value="F:P-type sodium:potassium-exchanging transporter activity"/>
    <property type="evidence" value="ECO:0007669"/>
    <property type="project" value="TreeGrafter"/>
</dbReference>
<dbReference type="PRINTS" id="PR00119">
    <property type="entry name" value="CATATPASE"/>
</dbReference>
<dbReference type="InterPro" id="IPR023299">
    <property type="entry name" value="ATPase_P-typ_cyto_dom_N"/>
</dbReference>
<feature type="transmembrane region" description="Helical" evidence="9">
    <location>
        <begin position="87"/>
        <end position="106"/>
    </location>
</feature>
<evidence type="ECO:0000256" key="5">
    <source>
        <dbReference type="ARBA" id="ARBA00022840"/>
    </source>
</evidence>
<dbReference type="InterPro" id="IPR008250">
    <property type="entry name" value="ATPase_P-typ_transduc_dom_A_sf"/>
</dbReference>
<comment type="subcellular location">
    <subcellularLocation>
        <location evidence="1">Membrane</location>
        <topology evidence="1">Multi-pass membrane protein</topology>
    </subcellularLocation>
</comment>
<gene>
    <name evidence="11" type="ORF">CYD53_1206</name>
</gene>
<accession>A0A2S4LXE9</accession>
<dbReference type="InterPro" id="IPR036412">
    <property type="entry name" value="HAD-like_sf"/>
</dbReference>
<dbReference type="InterPro" id="IPR006068">
    <property type="entry name" value="ATPase_P-typ_cation-transptr_C"/>
</dbReference>
<dbReference type="SUPFAM" id="SSF81660">
    <property type="entry name" value="Metal cation-transporting ATPase, ATP-binding domain N"/>
    <property type="match status" value="1"/>
</dbReference>
<evidence type="ECO:0000256" key="1">
    <source>
        <dbReference type="ARBA" id="ARBA00004141"/>
    </source>
</evidence>
<feature type="transmembrane region" description="Helical" evidence="9">
    <location>
        <begin position="251"/>
        <end position="270"/>
    </location>
</feature>
<evidence type="ECO:0000313" key="11">
    <source>
        <dbReference type="EMBL" id="POR47116.1"/>
    </source>
</evidence>
<dbReference type="InterPro" id="IPR001757">
    <property type="entry name" value="P_typ_ATPase"/>
</dbReference>
<dbReference type="SMART" id="SM00831">
    <property type="entry name" value="Cation_ATPase_N"/>
    <property type="match status" value="1"/>
</dbReference>
<dbReference type="SUPFAM" id="SSF81653">
    <property type="entry name" value="Calcium ATPase, transduction domain A"/>
    <property type="match status" value="1"/>
</dbReference>
<dbReference type="PANTHER" id="PTHR43294:SF20">
    <property type="entry name" value="P-TYPE ATPASE"/>
    <property type="match status" value="1"/>
</dbReference>
<dbReference type="InterPro" id="IPR018303">
    <property type="entry name" value="ATPase_P-typ_P_site"/>
</dbReference>
<dbReference type="InterPro" id="IPR023298">
    <property type="entry name" value="ATPase_P-typ_TM_dom_sf"/>
</dbReference>
<dbReference type="Pfam" id="PF00689">
    <property type="entry name" value="Cation_ATPase_C"/>
    <property type="match status" value="1"/>
</dbReference>
<dbReference type="GO" id="GO:0005524">
    <property type="term" value="F:ATP binding"/>
    <property type="evidence" value="ECO:0007669"/>
    <property type="project" value="UniProtKB-KW"/>
</dbReference>
<dbReference type="InterPro" id="IPR050510">
    <property type="entry name" value="Cation_transp_ATPase_P-type"/>
</dbReference>
<dbReference type="PRINTS" id="PR00120">
    <property type="entry name" value="HATPASE"/>
</dbReference>
<evidence type="ECO:0000259" key="10">
    <source>
        <dbReference type="SMART" id="SM00831"/>
    </source>
</evidence>
<dbReference type="GO" id="GO:0036376">
    <property type="term" value="P:sodium ion export across plasma membrane"/>
    <property type="evidence" value="ECO:0007669"/>
    <property type="project" value="TreeGrafter"/>
</dbReference>
<dbReference type="SUPFAM" id="SSF81665">
    <property type="entry name" value="Calcium ATPase, transmembrane domain M"/>
    <property type="match status" value="1"/>
</dbReference>
<dbReference type="NCBIfam" id="TIGR01494">
    <property type="entry name" value="ATPase_P-type"/>
    <property type="match status" value="2"/>
</dbReference>
<dbReference type="EMBL" id="PQFZ01000020">
    <property type="protein sequence ID" value="POR47116.1"/>
    <property type="molecule type" value="Genomic_DNA"/>
</dbReference>
<evidence type="ECO:0000256" key="8">
    <source>
        <dbReference type="ARBA" id="ARBA00023136"/>
    </source>
</evidence>
<dbReference type="GO" id="GO:1902600">
    <property type="term" value="P:proton transmembrane transport"/>
    <property type="evidence" value="ECO:0007669"/>
    <property type="project" value="TreeGrafter"/>
</dbReference>
<dbReference type="Gene3D" id="2.70.150.10">
    <property type="entry name" value="Calcium-transporting ATPase, cytoplasmic transduction domain A"/>
    <property type="match status" value="1"/>
</dbReference>
<dbReference type="SFLD" id="SFLDS00003">
    <property type="entry name" value="Haloacid_Dehalogenase"/>
    <property type="match status" value="1"/>
</dbReference>
<evidence type="ECO:0000256" key="9">
    <source>
        <dbReference type="SAM" id="Phobius"/>
    </source>
</evidence>
<sequence>MTVTCAGLKPWHCLSPEAALARLDSSAAGLSQAEAARRLAHYGPNLMPAPQARTVLGVYLSQFRSPFIYLLLGASVISLGLGRLGDALFIFSVLVLNAAIGAFQEWQAEQRARALKALIVGTTAVWRDGRLAKIPIEQLVPGDVVEMESGAQIAADMRLLDINALTVDESLLTGESFASAKDATATIASEAGLGDRATMLHAGTTVMSGRGRAVVVATARDTQMGLIAAELAKPEPPPPLIRRMAHFTNHVAIAMVGTIAIVALLELARGAPGADILLLAIALAVSAIPEGLPIAMTVTLSIAAQQMGHRHVVVRRLAAVEGLGACTLIATDKTGTLTRNELTVTCLWIPGLGDVGIDHPSGHELLRSALRASDAPSGSADGPVGDAVDLAFTRVADNLRLGLDTREPAHRHPYEPEQRYAATFHHDGESLIAYVKGAPETVAAFCKDVDADALVAAQRLASAGYRVIAVAAGGTALTTASKPKGLHFLGLAALTDPLRPEAKQAVAHAQQAGLRVVLITGDHPLTALAIARELGLAEHPIEIVSGEQLAQVDGAALDRLVSNAHVFARTEPMQKLAIVESLRRQGHVVAVTGDGINDSAALKAADIGVAMGKSGCDVAREAADLILIDDNFASIIAGIEAGRIAYDNLRKVILLTLSTGAAEILLMLLSTLFQLPPPLSAAQLLWLNLITNGIQDVALAFEAGDPKILERPPRPSNEPIFDRRMIEQLMLGGAVIGLIAFGYYYVALEKLGSSQAAAQGAVLWLLVWCENAHCFNCRSEQRSAFAVPLASNLFLVTAVLGTQLLQAVVLWVPSLRDLLSMEAMTLTHGLVLGSAGLIVLGAMEFYKRARA</sequence>
<evidence type="ECO:0000256" key="3">
    <source>
        <dbReference type="ARBA" id="ARBA00022692"/>
    </source>
</evidence>
<keyword evidence="6" id="KW-1278">Translocase</keyword>
<evidence type="ECO:0000256" key="2">
    <source>
        <dbReference type="ARBA" id="ARBA00005675"/>
    </source>
</evidence>
<dbReference type="PANTHER" id="PTHR43294">
    <property type="entry name" value="SODIUM/POTASSIUM-TRANSPORTING ATPASE SUBUNIT ALPHA"/>
    <property type="match status" value="1"/>
</dbReference>
<evidence type="ECO:0000256" key="4">
    <source>
        <dbReference type="ARBA" id="ARBA00022741"/>
    </source>
</evidence>
<keyword evidence="3 9" id="KW-0812">Transmembrane</keyword>
<dbReference type="SFLD" id="SFLDG00002">
    <property type="entry name" value="C1.7:_P-type_atpase_like"/>
    <property type="match status" value="1"/>
</dbReference>
<dbReference type="Pfam" id="PF00690">
    <property type="entry name" value="Cation_ATPase_N"/>
    <property type="match status" value="1"/>
</dbReference>
<reference evidence="11 12" key="1">
    <citation type="submission" date="2018-01" db="EMBL/GenBank/DDBJ databases">
        <title>Genomic Encyclopedia of Type Strains, Phase III (KMG-III): the genomes of soil and plant-associated and newly described type strains.</title>
        <authorList>
            <person name="Whitman W."/>
        </authorList>
    </citation>
    <scope>NUCLEOTIDE SEQUENCE [LARGE SCALE GENOMIC DNA]</scope>
    <source>
        <strain evidence="11 12">1131</strain>
    </source>
</reference>
<dbReference type="Pfam" id="PF00122">
    <property type="entry name" value="E1-E2_ATPase"/>
    <property type="match status" value="1"/>
</dbReference>
<evidence type="ECO:0000313" key="12">
    <source>
        <dbReference type="Proteomes" id="UP000236919"/>
    </source>
</evidence>
<keyword evidence="12" id="KW-1185">Reference proteome</keyword>
<keyword evidence="8 9" id="KW-0472">Membrane</keyword>
<dbReference type="Gene3D" id="3.40.50.1000">
    <property type="entry name" value="HAD superfamily/HAD-like"/>
    <property type="match status" value="1"/>
</dbReference>
<proteinExistence type="inferred from homology"/>
<dbReference type="InterPro" id="IPR004014">
    <property type="entry name" value="ATPase_P-typ_cation-transptr_N"/>
</dbReference>
<keyword evidence="4" id="KW-0547">Nucleotide-binding</keyword>
<dbReference type="Proteomes" id="UP000236919">
    <property type="component" value="Unassembled WGS sequence"/>
</dbReference>